<dbReference type="Gene3D" id="3.40.50.360">
    <property type="match status" value="1"/>
</dbReference>
<evidence type="ECO:0000313" key="1">
    <source>
        <dbReference type="EMBL" id="XBV86218.1"/>
    </source>
</evidence>
<name>A0AAU7UE73_9DEIO</name>
<dbReference type="SUPFAM" id="SSF52218">
    <property type="entry name" value="Flavoproteins"/>
    <property type="match status" value="1"/>
</dbReference>
<proteinExistence type="predicted"/>
<dbReference type="PANTHER" id="PTHR37297:SF1">
    <property type="entry name" value="PROTEIN NRDI"/>
    <property type="match status" value="1"/>
</dbReference>
<dbReference type="RefSeq" id="WP_350244272.1">
    <property type="nucleotide sequence ID" value="NZ_CP158299.1"/>
</dbReference>
<accession>A0AAU7UE73</accession>
<dbReference type="InterPro" id="IPR029039">
    <property type="entry name" value="Flavoprotein-like_sf"/>
</dbReference>
<dbReference type="AlphaFoldDB" id="A0AAU7UE73"/>
<dbReference type="PANTHER" id="PTHR37297">
    <property type="entry name" value="PROTEIN NRDI"/>
    <property type="match status" value="1"/>
</dbReference>
<dbReference type="Pfam" id="PF07972">
    <property type="entry name" value="Flavodoxin_NdrI"/>
    <property type="match status" value="1"/>
</dbReference>
<sequence>MQLVFESLTGNVRRLAGRVARQAGLPDALDLRHAVPQGDYLLLTYTFQRGTVPGATSAFLARHSAGLRGVVASGSYHWGDTFARAADLIAAHYHVPVVAKVNKAGSDADVARIVRWVQAHHRPSLSPDMLEAAWTPGSN</sequence>
<dbReference type="EMBL" id="CP158299">
    <property type="protein sequence ID" value="XBV86218.1"/>
    <property type="molecule type" value="Genomic_DNA"/>
</dbReference>
<gene>
    <name evidence="1" type="ORF">ABOD76_07900</name>
</gene>
<organism evidence="1">
    <name type="scientific">Deinococcus sonorensis KR-87</name>
    <dbReference type="NCBI Taxonomy" id="694439"/>
    <lineage>
        <taxon>Bacteria</taxon>
        <taxon>Thermotogati</taxon>
        <taxon>Deinococcota</taxon>
        <taxon>Deinococci</taxon>
        <taxon>Deinococcales</taxon>
        <taxon>Deinococcaceae</taxon>
        <taxon>Deinococcus</taxon>
    </lineage>
</organism>
<dbReference type="InterPro" id="IPR004465">
    <property type="entry name" value="RNR_NrdI"/>
</dbReference>
<reference evidence="1" key="1">
    <citation type="submission" date="2024-06" db="EMBL/GenBank/DDBJ databases">
        <title>Draft Genome Sequence of Deinococcus sonorensis Type Strain KR-87, a Biofilm Producing Representative of the Genus Deinococcus.</title>
        <authorList>
            <person name="Boren L.S."/>
            <person name="Grosso R.A."/>
            <person name="Hugenberg-Cox A.N."/>
            <person name="Hill J.T.E."/>
            <person name="Albert C.M."/>
            <person name="Tuohy J.M."/>
        </authorList>
    </citation>
    <scope>NUCLEOTIDE SEQUENCE</scope>
    <source>
        <strain evidence="1">KR-87</strain>
    </source>
</reference>
<protein>
    <submittedName>
        <fullName evidence="1">Class Ib ribonucleoside-diphosphate reductase assembly flavoprotein NrdI</fullName>
    </submittedName>
</protein>
<dbReference type="GO" id="GO:0010181">
    <property type="term" value="F:FMN binding"/>
    <property type="evidence" value="ECO:0007669"/>
    <property type="project" value="InterPro"/>
</dbReference>
<dbReference type="KEGG" id="dsc:ABOD76_07900"/>